<comment type="function">
    <text evidence="9">Essential cell division protein. May link together the upstream cell division proteins, which are predominantly cytoplasmic, with the downstream cell division proteins, which are predominantly periplasmic. May control correct divisome assembly.</text>
</comment>
<dbReference type="GO" id="GO:0005886">
    <property type="term" value="C:plasma membrane"/>
    <property type="evidence" value="ECO:0007669"/>
    <property type="project" value="UniProtKB-SubCell"/>
</dbReference>
<dbReference type="PROSITE" id="PS51779">
    <property type="entry name" value="POTRA"/>
    <property type="match status" value="1"/>
</dbReference>
<keyword evidence="4 9" id="KW-0132">Cell division</keyword>
<dbReference type="Gene3D" id="3.10.20.310">
    <property type="entry name" value="membrane protein fhac"/>
    <property type="match status" value="1"/>
</dbReference>
<evidence type="ECO:0000256" key="7">
    <source>
        <dbReference type="ARBA" id="ARBA00023136"/>
    </source>
</evidence>
<dbReference type="InterPro" id="IPR013685">
    <property type="entry name" value="POTRA_FtsQ_type"/>
</dbReference>
<dbReference type="HAMAP" id="MF_00911">
    <property type="entry name" value="FtsQ_subfam"/>
    <property type="match status" value="1"/>
</dbReference>
<dbReference type="InterPro" id="IPR026579">
    <property type="entry name" value="FtsQ"/>
</dbReference>
<organism evidence="11 12">
    <name type="scientific">Thalassotalea marina</name>
    <dbReference type="NCBI Taxonomy" id="1673741"/>
    <lineage>
        <taxon>Bacteria</taxon>
        <taxon>Pseudomonadati</taxon>
        <taxon>Pseudomonadota</taxon>
        <taxon>Gammaproteobacteria</taxon>
        <taxon>Alteromonadales</taxon>
        <taxon>Colwelliaceae</taxon>
        <taxon>Thalassotalea</taxon>
    </lineage>
</organism>
<evidence type="ECO:0000313" key="12">
    <source>
        <dbReference type="Proteomes" id="UP000623842"/>
    </source>
</evidence>
<dbReference type="RefSeq" id="WP_189766978.1">
    <property type="nucleotide sequence ID" value="NZ_BNCK01000001.1"/>
</dbReference>
<dbReference type="Pfam" id="PF03799">
    <property type="entry name" value="FtsQ_DivIB_C"/>
    <property type="match status" value="1"/>
</dbReference>
<name>A0A919BCH7_9GAMM</name>
<keyword evidence="2 9" id="KW-1003">Cell membrane</keyword>
<evidence type="ECO:0000313" key="11">
    <source>
        <dbReference type="EMBL" id="GHF79505.1"/>
    </source>
</evidence>
<dbReference type="Gene3D" id="3.40.50.11690">
    <property type="entry name" value="Cell division protein FtsQ/DivIB"/>
    <property type="match status" value="1"/>
</dbReference>
<evidence type="ECO:0000259" key="10">
    <source>
        <dbReference type="PROSITE" id="PS51779"/>
    </source>
</evidence>
<feature type="domain" description="POTRA" evidence="10">
    <location>
        <begin position="52"/>
        <end position="121"/>
    </location>
</feature>
<dbReference type="GO" id="GO:0032153">
    <property type="term" value="C:cell division site"/>
    <property type="evidence" value="ECO:0007669"/>
    <property type="project" value="UniProtKB-UniRule"/>
</dbReference>
<gene>
    <name evidence="9 11" type="primary">ftsQ</name>
    <name evidence="11" type="ORF">GCM10017161_03350</name>
</gene>
<dbReference type="PANTHER" id="PTHR35851">
    <property type="entry name" value="CELL DIVISION PROTEIN FTSQ"/>
    <property type="match status" value="1"/>
</dbReference>
<dbReference type="GO" id="GO:0090529">
    <property type="term" value="P:cell septum assembly"/>
    <property type="evidence" value="ECO:0007669"/>
    <property type="project" value="InterPro"/>
</dbReference>
<reference evidence="11" key="1">
    <citation type="journal article" date="2014" name="Int. J. Syst. Evol. Microbiol.">
        <title>Complete genome sequence of Corynebacterium casei LMG S-19264T (=DSM 44701T), isolated from a smear-ripened cheese.</title>
        <authorList>
            <consortium name="US DOE Joint Genome Institute (JGI-PGF)"/>
            <person name="Walter F."/>
            <person name="Albersmeier A."/>
            <person name="Kalinowski J."/>
            <person name="Ruckert C."/>
        </authorList>
    </citation>
    <scope>NUCLEOTIDE SEQUENCE</scope>
    <source>
        <strain evidence="11">KCTC 42731</strain>
    </source>
</reference>
<evidence type="ECO:0000256" key="4">
    <source>
        <dbReference type="ARBA" id="ARBA00022618"/>
    </source>
</evidence>
<dbReference type="InterPro" id="IPR034746">
    <property type="entry name" value="POTRA"/>
</dbReference>
<dbReference type="InterPro" id="IPR005548">
    <property type="entry name" value="Cell_div_FtsQ/DivIB_C"/>
</dbReference>
<dbReference type="EMBL" id="BNCK01000001">
    <property type="protein sequence ID" value="GHF79505.1"/>
    <property type="molecule type" value="Genomic_DNA"/>
</dbReference>
<comment type="subunit">
    <text evidence="9">Part of a complex composed of FtsB, FtsL and FtsQ.</text>
</comment>
<comment type="similarity">
    <text evidence="9">Belongs to the FtsQ/DivIB family. FtsQ subfamily.</text>
</comment>
<reference evidence="11" key="2">
    <citation type="submission" date="2020-09" db="EMBL/GenBank/DDBJ databases">
        <authorList>
            <person name="Sun Q."/>
            <person name="Kim S."/>
        </authorList>
    </citation>
    <scope>NUCLEOTIDE SEQUENCE</scope>
    <source>
        <strain evidence="11">KCTC 42731</strain>
    </source>
</reference>
<evidence type="ECO:0000256" key="6">
    <source>
        <dbReference type="ARBA" id="ARBA00022989"/>
    </source>
</evidence>
<sequence>MTATAKNNTQNTQQAQVHWSFWLGVGFFVSVIFALCFMAWLLVEKVSAQESTPVTSVSIRGDMPYTKQGDIERAIENVNLGNFFQLDVNKIQAQVAELPWVYSVSVRKQWPSELQIYVVDQVPVAYWNGDFLINENGDAFQAQQSRITKSLPAFFGPEGSEKTALENYSNLNKLLSFSNLGIAELVLTERYSWQLTLDDGVMLNLGREDRVKRIQRFLDVYSEIKSHSKEEQEVNYVDLRYDTGLAVGWKSKHEKERV</sequence>
<keyword evidence="8 9" id="KW-0131">Cell cycle</keyword>
<keyword evidence="12" id="KW-1185">Reference proteome</keyword>
<dbReference type="Proteomes" id="UP000623842">
    <property type="component" value="Unassembled WGS sequence"/>
</dbReference>
<dbReference type="InterPro" id="IPR045335">
    <property type="entry name" value="FtsQ_C_sf"/>
</dbReference>
<evidence type="ECO:0000256" key="9">
    <source>
        <dbReference type="HAMAP-Rule" id="MF_00911"/>
    </source>
</evidence>
<dbReference type="GO" id="GO:0043093">
    <property type="term" value="P:FtsZ-dependent cytokinesis"/>
    <property type="evidence" value="ECO:0007669"/>
    <property type="project" value="UniProtKB-UniRule"/>
</dbReference>
<keyword evidence="5 9" id="KW-0812">Transmembrane</keyword>
<evidence type="ECO:0000256" key="3">
    <source>
        <dbReference type="ARBA" id="ARBA00022519"/>
    </source>
</evidence>
<evidence type="ECO:0000256" key="1">
    <source>
        <dbReference type="ARBA" id="ARBA00004370"/>
    </source>
</evidence>
<keyword evidence="7 9" id="KW-0472">Membrane</keyword>
<protein>
    <recommendedName>
        <fullName evidence="9">Cell division protein FtsQ</fullName>
    </recommendedName>
</protein>
<evidence type="ECO:0000256" key="2">
    <source>
        <dbReference type="ARBA" id="ARBA00022475"/>
    </source>
</evidence>
<keyword evidence="6 9" id="KW-1133">Transmembrane helix</keyword>
<comment type="caution">
    <text evidence="11">The sequence shown here is derived from an EMBL/GenBank/DDBJ whole genome shotgun (WGS) entry which is preliminary data.</text>
</comment>
<evidence type="ECO:0000256" key="8">
    <source>
        <dbReference type="ARBA" id="ARBA00023306"/>
    </source>
</evidence>
<accession>A0A919BCH7</accession>
<evidence type="ECO:0000256" key="5">
    <source>
        <dbReference type="ARBA" id="ARBA00022692"/>
    </source>
</evidence>
<dbReference type="Pfam" id="PF08478">
    <property type="entry name" value="POTRA_1"/>
    <property type="match status" value="1"/>
</dbReference>
<dbReference type="AlphaFoldDB" id="A0A919BCH7"/>
<comment type="subcellular location">
    <subcellularLocation>
        <location evidence="9">Cell inner membrane</location>
        <topology evidence="9">Single-pass type II membrane protein</topology>
    </subcellularLocation>
    <subcellularLocation>
        <location evidence="1">Membrane</location>
    </subcellularLocation>
    <text evidence="9">Localizes to the division septum.</text>
</comment>
<dbReference type="PANTHER" id="PTHR35851:SF1">
    <property type="entry name" value="CELL DIVISION PROTEIN FTSQ"/>
    <property type="match status" value="1"/>
</dbReference>
<keyword evidence="3 9" id="KW-0997">Cell inner membrane</keyword>
<feature type="transmembrane region" description="Helical" evidence="9">
    <location>
        <begin position="21"/>
        <end position="43"/>
    </location>
</feature>
<proteinExistence type="inferred from homology"/>